<name>A0A840Z1A6_9SPHN</name>
<accession>A0A840Z1A6</accession>
<organism evidence="1 2">
    <name type="scientific">Stakelama sediminis</name>
    <dbReference type="NCBI Taxonomy" id="463200"/>
    <lineage>
        <taxon>Bacteria</taxon>
        <taxon>Pseudomonadati</taxon>
        <taxon>Pseudomonadota</taxon>
        <taxon>Alphaproteobacteria</taxon>
        <taxon>Sphingomonadales</taxon>
        <taxon>Sphingomonadaceae</taxon>
        <taxon>Stakelama</taxon>
    </lineage>
</organism>
<dbReference type="EMBL" id="JACIJI010000004">
    <property type="protein sequence ID" value="MBB5719524.1"/>
    <property type="molecule type" value="Genomic_DNA"/>
</dbReference>
<evidence type="ECO:0000313" key="2">
    <source>
        <dbReference type="Proteomes" id="UP000554342"/>
    </source>
</evidence>
<dbReference type="Proteomes" id="UP000554342">
    <property type="component" value="Unassembled WGS sequence"/>
</dbReference>
<dbReference type="AlphaFoldDB" id="A0A840Z1A6"/>
<sequence length="62" mass="7219">MAVLWKIERYLRETDMPVTKFGRLVAHDPRLVLDMRNGREPRAKMVARIERFLADGHAGEAQ</sequence>
<keyword evidence="2" id="KW-1185">Reference proteome</keyword>
<proteinExistence type="predicted"/>
<comment type="caution">
    <text evidence="1">The sequence shown here is derived from an EMBL/GenBank/DDBJ whole genome shotgun (WGS) entry which is preliminary data.</text>
</comment>
<protein>
    <submittedName>
        <fullName evidence="1">Uncharacterized protein (DUF2164 family)</fullName>
    </submittedName>
</protein>
<evidence type="ECO:0000313" key="1">
    <source>
        <dbReference type="EMBL" id="MBB5719524.1"/>
    </source>
</evidence>
<reference evidence="1 2" key="1">
    <citation type="submission" date="2020-08" db="EMBL/GenBank/DDBJ databases">
        <title>Genomic Encyclopedia of Type Strains, Phase IV (KMG-IV): sequencing the most valuable type-strain genomes for metagenomic binning, comparative biology and taxonomic classification.</title>
        <authorList>
            <person name="Goeker M."/>
        </authorList>
    </citation>
    <scope>NUCLEOTIDE SEQUENCE [LARGE SCALE GENOMIC DNA]</scope>
    <source>
        <strain evidence="1 2">DSM 27203</strain>
    </source>
</reference>
<gene>
    <name evidence="1" type="ORF">FHR23_002465</name>
</gene>